<protein>
    <submittedName>
        <fullName evidence="3">Unannotated protein</fullName>
    </submittedName>
</protein>
<dbReference type="EMBL" id="CAFBNC010000129">
    <property type="protein sequence ID" value="CAB4951529.1"/>
    <property type="molecule type" value="Genomic_DNA"/>
</dbReference>
<sequence length="212" mass="23069">MTIEAVIFDFGGVFTSSPFTGLHQWHVDKGLDPVKGLRIVFGPYDQDTDHPWHRVERGEIALEAAAEQIKALAAESGMDLDLREMFGALGGADGARQDVVEIALDLRRRGYRTALITNNIAEFSDGWRAMIPVDEIFEVVVDSSAIGIRKPNLRIYELTLEQLGVAPEVSVFLDDAAGNIDAARAAGMHAILVGDDHTIAFAELAELLATEP</sequence>
<dbReference type="PRINTS" id="PR00413">
    <property type="entry name" value="HADHALOGNASE"/>
</dbReference>
<dbReference type="InterPro" id="IPR006439">
    <property type="entry name" value="HAD-SF_hydro_IA"/>
</dbReference>
<dbReference type="InterPro" id="IPR036412">
    <property type="entry name" value="HAD-like_sf"/>
</dbReference>
<organism evidence="3">
    <name type="scientific">freshwater metagenome</name>
    <dbReference type="NCBI Taxonomy" id="449393"/>
    <lineage>
        <taxon>unclassified sequences</taxon>
        <taxon>metagenomes</taxon>
        <taxon>ecological metagenomes</taxon>
    </lineage>
</organism>
<evidence type="ECO:0000313" key="3">
    <source>
        <dbReference type="EMBL" id="CAB4951529.1"/>
    </source>
</evidence>
<dbReference type="EMBL" id="CAEMXZ010000014">
    <property type="protein sequence ID" value="CAB4322754.1"/>
    <property type="molecule type" value="Genomic_DNA"/>
</dbReference>
<dbReference type="CDD" id="cd02603">
    <property type="entry name" value="HAD_sEH-N_like"/>
    <property type="match status" value="1"/>
</dbReference>
<dbReference type="InterPro" id="IPR011945">
    <property type="entry name" value="HAD-SF_ppase_IA/epoxid_hydro_N"/>
</dbReference>
<dbReference type="InterPro" id="IPR023214">
    <property type="entry name" value="HAD_sf"/>
</dbReference>
<dbReference type="SFLD" id="SFLDG01129">
    <property type="entry name" value="C1.5:_HAD__Beta-PGM__Phosphata"/>
    <property type="match status" value="1"/>
</dbReference>
<dbReference type="InterPro" id="IPR052898">
    <property type="entry name" value="ACAD10-like"/>
</dbReference>
<dbReference type="InterPro" id="IPR023198">
    <property type="entry name" value="PGP-like_dom2"/>
</dbReference>
<accession>A0A6J7KA31</accession>
<dbReference type="NCBIfam" id="TIGR01509">
    <property type="entry name" value="HAD-SF-IA-v3"/>
    <property type="match status" value="1"/>
</dbReference>
<dbReference type="PANTHER" id="PTHR47829:SF1">
    <property type="entry name" value="HAD FAMILY PHOSPHATASE"/>
    <property type="match status" value="1"/>
</dbReference>
<dbReference type="SUPFAM" id="SSF56784">
    <property type="entry name" value="HAD-like"/>
    <property type="match status" value="1"/>
</dbReference>
<evidence type="ECO:0000313" key="2">
    <source>
        <dbReference type="EMBL" id="CAB4322754.1"/>
    </source>
</evidence>
<reference evidence="3" key="1">
    <citation type="submission" date="2020-05" db="EMBL/GenBank/DDBJ databases">
        <authorList>
            <person name="Chiriac C."/>
            <person name="Salcher M."/>
            <person name="Ghai R."/>
            <person name="Kavagutti S V."/>
        </authorList>
    </citation>
    <scope>NUCLEOTIDE SEQUENCE</scope>
</reference>
<proteinExistence type="predicted"/>
<dbReference type="PANTHER" id="PTHR47829">
    <property type="entry name" value="HYDROLASE, PUTATIVE (AFU_ORTHOLOGUE AFUA_1G12880)-RELATED"/>
    <property type="match status" value="1"/>
</dbReference>
<dbReference type="AlphaFoldDB" id="A0A6J7KA31"/>
<keyword evidence="1" id="KW-0007">Acetylation</keyword>
<dbReference type="Pfam" id="PF00702">
    <property type="entry name" value="Hydrolase"/>
    <property type="match status" value="1"/>
</dbReference>
<dbReference type="NCBIfam" id="TIGR02247">
    <property type="entry name" value="HAD-1A3-hyp"/>
    <property type="match status" value="1"/>
</dbReference>
<evidence type="ECO:0000256" key="1">
    <source>
        <dbReference type="ARBA" id="ARBA00022990"/>
    </source>
</evidence>
<name>A0A6J7KA31_9ZZZZ</name>
<dbReference type="SFLD" id="SFLDS00003">
    <property type="entry name" value="Haloacid_Dehalogenase"/>
    <property type="match status" value="1"/>
</dbReference>
<dbReference type="Gene3D" id="1.10.150.240">
    <property type="entry name" value="Putative phosphatase, domain 2"/>
    <property type="match status" value="1"/>
</dbReference>
<gene>
    <name evidence="2" type="ORF">UFOPK1392_00491</name>
    <name evidence="3" type="ORF">UFOPK3733_01909</name>
</gene>
<dbReference type="Gene3D" id="3.40.50.1000">
    <property type="entry name" value="HAD superfamily/HAD-like"/>
    <property type="match status" value="1"/>
</dbReference>